<dbReference type="OrthoDB" id="9805754at2"/>
<dbReference type="Gene3D" id="3.40.50.720">
    <property type="entry name" value="NAD(P)-binding Rossmann-like Domain"/>
    <property type="match status" value="1"/>
</dbReference>
<gene>
    <name evidence="4" type="ORF">SAMN02745248_01858</name>
</gene>
<dbReference type="Pfam" id="PF14748">
    <property type="entry name" value="P5CR_dimer"/>
    <property type="match status" value="1"/>
</dbReference>
<feature type="domain" description="Pyrroline-5-carboxylate reductase dimerisation" evidence="3">
    <location>
        <begin position="169"/>
        <end position="252"/>
    </location>
</feature>
<dbReference type="SUPFAM" id="SSF48179">
    <property type="entry name" value="6-phosphogluconate dehydrogenase C-terminal domain-like"/>
    <property type="match status" value="1"/>
</dbReference>
<dbReference type="GO" id="GO:0055129">
    <property type="term" value="P:L-proline biosynthetic process"/>
    <property type="evidence" value="ECO:0007669"/>
    <property type="project" value="TreeGrafter"/>
</dbReference>
<dbReference type="InterPro" id="IPR029036">
    <property type="entry name" value="P5CR_dimer"/>
</dbReference>
<dbReference type="InterPro" id="IPR008927">
    <property type="entry name" value="6-PGluconate_DH-like_C_sf"/>
</dbReference>
<comment type="similarity">
    <text evidence="1">Belongs to the pyrroline-5-carboxylate reductase family.</text>
</comment>
<evidence type="ECO:0000256" key="1">
    <source>
        <dbReference type="ARBA" id="ARBA00005525"/>
    </source>
</evidence>
<dbReference type="EMBL" id="FRAD01000014">
    <property type="protein sequence ID" value="SHK12848.1"/>
    <property type="molecule type" value="Genomic_DNA"/>
</dbReference>
<evidence type="ECO:0000313" key="4">
    <source>
        <dbReference type="EMBL" id="SHK12848.1"/>
    </source>
</evidence>
<evidence type="ECO:0000259" key="2">
    <source>
        <dbReference type="Pfam" id="PF03807"/>
    </source>
</evidence>
<feature type="domain" description="Pyrroline-5-carboxylate reductase catalytic N-terminal" evidence="2">
    <location>
        <begin position="3"/>
        <end position="90"/>
    </location>
</feature>
<evidence type="ECO:0000313" key="5">
    <source>
        <dbReference type="Proteomes" id="UP000183952"/>
    </source>
</evidence>
<dbReference type="PANTHER" id="PTHR11645">
    <property type="entry name" value="PYRROLINE-5-CARBOXYLATE REDUCTASE"/>
    <property type="match status" value="1"/>
</dbReference>
<accession>A0A1M6PY33</accession>
<name>A0A1M6PY33_9CLOT</name>
<evidence type="ECO:0000259" key="3">
    <source>
        <dbReference type="Pfam" id="PF14748"/>
    </source>
</evidence>
<proteinExistence type="inferred from homology"/>
<dbReference type="InterPro" id="IPR036291">
    <property type="entry name" value="NAD(P)-bd_dom_sf"/>
</dbReference>
<dbReference type="RefSeq" id="WP_072903812.1">
    <property type="nucleotide sequence ID" value="NZ_FRAD01000014.1"/>
</dbReference>
<reference evidence="4 5" key="1">
    <citation type="submission" date="2016-11" db="EMBL/GenBank/DDBJ databases">
        <authorList>
            <person name="Jaros S."/>
            <person name="Januszkiewicz K."/>
            <person name="Wedrychowicz H."/>
        </authorList>
    </citation>
    <scope>NUCLEOTIDE SEQUENCE [LARGE SCALE GENOMIC DNA]</scope>
    <source>
        <strain evidence="4 5">DSM 3090</strain>
    </source>
</reference>
<dbReference type="STRING" id="1121331.SAMN02745248_01858"/>
<dbReference type="PANTHER" id="PTHR11645:SF13">
    <property type="entry name" value="PYRROLINE-5-CARBOXYLATE REDUCTASE CATALYTIC N-TERMINAL DOMAIN-CONTAINING PROTEIN"/>
    <property type="match status" value="1"/>
</dbReference>
<dbReference type="SUPFAM" id="SSF51735">
    <property type="entry name" value="NAD(P)-binding Rossmann-fold domains"/>
    <property type="match status" value="1"/>
</dbReference>
<organism evidence="4 5">
    <name type="scientific">Hathewaya proteolytica DSM 3090</name>
    <dbReference type="NCBI Taxonomy" id="1121331"/>
    <lineage>
        <taxon>Bacteria</taxon>
        <taxon>Bacillati</taxon>
        <taxon>Bacillota</taxon>
        <taxon>Clostridia</taxon>
        <taxon>Eubacteriales</taxon>
        <taxon>Clostridiaceae</taxon>
        <taxon>Hathewaya</taxon>
    </lineage>
</organism>
<dbReference type="GO" id="GO:0004735">
    <property type="term" value="F:pyrroline-5-carboxylate reductase activity"/>
    <property type="evidence" value="ECO:0007669"/>
    <property type="project" value="TreeGrafter"/>
</dbReference>
<dbReference type="InterPro" id="IPR028939">
    <property type="entry name" value="P5C_Rdtase_cat_N"/>
</dbReference>
<protein>
    <submittedName>
        <fullName evidence="4">Pyrroline-5-carboxylate reductase</fullName>
    </submittedName>
</protein>
<keyword evidence="5" id="KW-1185">Reference proteome</keyword>
<dbReference type="Proteomes" id="UP000183952">
    <property type="component" value="Unassembled WGS sequence"/>
</dbReference>
<dbReference type="Pfam" id="PF03807">
    <property type="entry name" value="F420_oxidored"/>
    <property type="match status" value="1"/>
</dbReference>
<sequence length="259" mass="28739">MEIGVIGVGIITSNILEGFLGHGHCEHSFHLSPRNKQRSQMLRDKYSSHITVEADNQAVLDKCELVILGTLPQNSEEILCELKFRSCHKVVSLIPILGLPKIKEIIGDTKILCDVVPLPFISKRLGPIVVYPSQDEIINLLEPLGTIVAVDTEKEISLLRSTTALMSPFYELLYSIVQWNVDNGLNEPAAKSYVTSFFQGLCHMAAATPEHGLKELAEEMTPGGLNHQAVQYLIENQGFQLWGQALDSILERVLNKAKK</sequence>
<dbReference type="AlphaFoldDB" id="A0A1M6PY33"/>